<keyword evidence="1 4" id="KW-0238">DNA-binding</keyword>
<gene>
    <name evidence="6" type="ORF">CAOG_005454</name>
</gene>
<dbReference type="PhylomeDB" id="A0A0D2VU70"/>
<dbReference type="SUPFAM" id="SSF46689">
    <property type="entry name" value="Homeodomain-like"/>
    <property type="match status" value="1"/>
</dbReference>
<keyword evidence="2 4" id="KW-0371">Homeobox</keyword>
<name>A0A0D2VU70_CAPO3</name>
<dbReference type="GO" id="GO:0006355">
    <property type="term" value="P:regulation of DNA-templated transcription"/>
    <property type="evidence" value="ECO:0007669"/>
    <property type="project" value="InterPro"/>
</dbReference>
<dbReference type="InParanoid" id="A0A0D2VU70"/>
<evidence type="ECO:0000256" key="2">
    <source>
        <dbReference type="ARBA" id="ARBA00023155"/>
    </source>
</evidence>
<comment type="subcellular location">
    <subcellularLocation>
        <location evidence="4">Nucleus</location>
    </subcellularLocation>
</comment>
<dbReference type="InterPro" id="IPR008422">
    <property type="entry name" value="KN_HD"/>
</dbReference>
<dbReference type="STRING" id="595528.A0A0D2VU70"/>
<dbReference type="InterPro" id="IPR050224">
    <property type="entry name" value="TALE_homeobox"/>
</dbReference>
<evidence type="ECO:0000256" key="1">
    <source>
        <dbReference type="ARBA" id="ARBA00023125"/>
    </source>
</evidence>
<reference evidence="7" key="1">
    <citation type="submission" date="2011-02" db="EMBL/GenBank/DDBJ databases">
        <title>The Genome Sequence of Capsaspora owczarzaki ATCC 30864.</title>
        <authorList>
            <person name="Russ C."/>
            <person name="Cuomo C."/>
            <person name="Burger G."/>
            <person name="Gray M.W."/>
            <person name="Holland P.W.H."/>
            <person name="King N."/>
            <person name="Lang F.B.F."/>
            <person name="Roger A.J."/>
            <person name="Ruiz-Trillo I."/>
            <person name="Young S.K."/>
            <person name="Zeng Q."/>
            <person name="Gargeya S."/>
            <person name="Alvarado L."/>
            <person name="Berlin A."/>
            <person name="Chapman S.B."/>
            <person name="Chen Z."/>
            <person name="Freedman E."/>
            <person name="Gellesch M."/>
            <person name="Goldberg J."/>
            <person name="Griggs A."/>
            <person name="Gujja S."/>
            <person name="Heilman E."/>
            <person name="Heiman D."/>
            <person name="Howarth C."/>
            <person name="Mehta T."/>
            <person name="Neiman D."/>
            <person name="Pearson M."/>
            <person name="Roberts A."/>
            <person name="Saif S."/>
            <person name="Shea T."/>
            <person name="Shenoy N."/>
            <person name="Sisk P."/>
            <person name="Stolte C."/>
            <person name="Sykes S."/>
            <person name="White J."/>
            <person name="Yandava C."/>
            <person name="Haas B."/>
            <person name="Nusbaum C."/>
            <person name="Birren B."/>
        </authorList>
    </citation>
    <scope>NUCLEOTIDE SEQUENCE</scope>
    <source>
        <strain evidence="7">ATCC 30864</strain>
    </source>
</reference>
<accession>A0A0D2VU70</accession>
<dbReference type="GO" id="GO:0003677">
    <property type="term" value="F:DNA binding"/>
    <property type="evidence" value="ECO:0007669"/>
    <property type="project" value="UniProtKB-UniRule"/>
</dbReference>
<keyword evidence="3 4" id="KW-0539">Nucleus</keyword>
<evidence type="ECO:0000256" key="4">
    <source>
        <dbReference type="PROSITE-ProRule" id="PRU00108"/>
    </source>
</evidence>
<evidence type="ECO:0000313" key="7">
    <source>
        <dbReference type="Proteomes" id="UP000008743"/>
    </source>
</evidence>
<protein>
    <submittedName>
        <fullName evidence="6">Pre-B-cell leukemia transcription factor 3D</fullName>
    </submittedName>
</protein>
<dbReference type="AlphaFoldDB" id="A0A0D2VU70"/>
<sequence>MELDILQELSELEADQLVLGLSFFESKADNEQDSVDIGQAALAIGDAVPAWAASGYSDFWDELSLALQTPTNRVGFASHDVTAAQLDVCLAQERAACAASETPSLAEIRGLFAFLDMQLLKVQNKRAEMQIRLNPLSISNVGQNATSAIHQQVAHRLSSLEYQLKRKVYTKVIFLKSTFLDSRKRRINLSREAQQVLNDWFLAHIEHPYPSESEKEQLADQTNLTMRQISTWFANKRNRQAQD</sequence>
<dbReference type="InterPro" id="IPR009057">
    <property type="entry name" value="Homeodomain-like_sf"/>
</dbReference>
<feature type="domain" description="Homeobox" evidence="5">
    <location>
        <begin position="180"/>
        <end position="243"/>
    </location>
</feature>
<dbReference type="SMART" id="SM00389">
    <property type="entry name" value="HOX"/>
    <property type="match status" value="1"/>
</dbReference>
<dbReference type="PANTHER" id="PTHR11850">
    <property type="entry name" value="HOMEOBOX PROTEIN TRANSCRIPTION FACTORS"/>
    <property type="match status" value="1"/>
</dbReference>
<dbReference type="GO" id="GO:0005634">
    <property type="term" value="C:nucleus"/>
    <property type="evidence" value="ECO:0007669"/>
    <property type="project" value="UniProtKB-SubCell"/>
</dbReference>
<dbReference type="Gene3D" id="1.10.10.60">
    <property type="entry name" value="Homeodomain-like"/>
    <property type="match status" value="1"/>
</dbReference>
<keyword evidence="7" id="KW-1185">Reference proteome</keyword>
<dbReference type="Pfam" id="PF05920">
    <property type="entry name" value="Homeobox_KN"/>
    <property type="match status" value="1"/>
</dbReference>
<dbReference type="Proteomes" id="UP000008743">
    <property type="component" value="Unassembled WGS sequence"/>
</dbReference>
<dbReference type="InterPro" id="IPR001356">
    <property type="entry name" value="HD"/>
</dbReference>
<dbReference type="PROSITE" id="PS50071">
    <property type="entry name" value="HOMEOBOX_2"/>
    <property type="match status" value="1"/>
</dbReference>
<dbReference type="OrthoDB" id="4187154at2759"/>
<evidence type="ECO:0000256" key="3">
    <source>
        <dbReference type="ARBA" id="ARBA00023242"/>
    </source>
</evidence>
<dbReference type="CDD" id="cd00086">
    <property type="entry name" value="homeodomain"/>
    <property type="match status" value="1"/>
</dbReference>
<organism evidence="6 7">
    <name type="scientific">Capsaspora owczarzaki (strain ATCC 30864)</name>
    <dbReference type="NCBI Taxonomy" id="595528"/>
    <lineage>
        <taxon>Eukaryota</taxon>
        <taxon>Filasterea</taxon>
        <taxon>Capsaspora</taxon>
    </lineage>
</organism>
<dbReference type="EMBL" id="KE346368">
    <property type="protein sequence ID" value="KJE94912.1"/>
    <property type="molecule type" value="Genomic_DNA"/>
</dbReference>
<proteinExistence type="predicted"/>
<evidence type="ECO:0000259" key="5">
    <source>
        <dbReference type="PROSITE" id="PS50071"/>
    </source>
</evidence>
<evidence type="ECO:0000313" key="6">
    <source>
        <dbReference type="EMBL" id="KJE94912.1"/>
    </source>
</evidence>